<sequence>MARSDERYDDDYAEDPGSIVRTVLHDVAELTGKPPSGVTALERDDDGWLVEVEVVEDRRIPSSSDVLATYRAQVTAEGDLTALRRTRRYSRGKGDEGA</sequence>
<dbReference type="InterPro" id="IPR008634">
    <property type="entry name" value="Gas-vesicle_GvpO"/>
</dbReference>
<keyword evidence="2" id="KW-1185">Reference proteome</keyword>
<proteinExistence type="predicted"/>
<organism evidence="1 2">
    <name type="scientific">Dactylosporangium darangshiense</name>
    <dbReference type="NCBI Taxonomy" id="579108"/>
    <lineage>
        <taxon>Bacteria</taxon>
        <taxon>Bacillati</taxon>
        <taxon>Actinomycetota</taxon>
        <taxon>Actinomycetes</taxon>
        <taxon>Micromonosporales</taxon>
        <taxon>Micromonosporaceae</taxon>
        <taxon>Dactylosporangium</taxon>
    </lineage>
</organism>
<dbReference type="Proteomes" id="UP001500620">
    <property type="component" value="Unassembled WGS sequence"/>
</dbReference>
<reference evidence="2" key="1">
    <citation type="journal article" date="2019" name="Int. J. Syst. Evol. Microbiol.">
        <title>The Global Catalogue of Microorganisms (GCM) 10K type strain sequencing project: providing services to taxonomists for standard genome sequencing and annotation.</title>
        <authorList>
            <consortium name="The Broad Institute Genomics Platform"/>
            <consortium name="The Broad Institute Genome Sequencing Center for Infectious Disease"/>
            <person name="Wu L."/>
            <person name="Ma J."/>
        </authorList>
    </citation>
    <scope>NUCLEOTIDE SEQUENCE [LARGE SCALE GENOMIC DNA]</scope>
    <source>
        <strain evidence="2">JCM 17441</strain>
    </source>
</reference>
<dbReference type="EMBL" id="BAABAT010000016">
    <property type="protein sequence ID" value="GAA4253591.1"/>
    <property type="molecule type" value="Genomic_DNA"/>
</dbReference>
<accession>A0ABP8DDS3</accession>
<evidence type="ECO:0000313" key="2">
    <source>
        <dbReference type="Proteomes" id="UP001500620"/>
    </source>
</evidence>
<dbReference type="RefSeq" id="WP_345130644.1">
    <property type="nucleotide sequence ID" value="NZ_BAABAT010000016.1"/>
</dbReference>
<dbReference type="Pfam" id="PF05800">
    <property type="entry name" value="GvpO"/>
    <property type="match status" value="1"/>
</dbReference>
<comment type="caution">
    <text evidence="1">The sequence shown here is derived from an EMBL/GenBank/DDBJ whole genome shotgun (WGS) entry which is preliminary data.</text>
</comment>
<name>A0ABP8DDS3_9ACTN</name>
<evidence type="ECO:0008006" key="3">
    <source>
        <dbReference type="Google" id="ProtNLM"/>
    </source>
</evidence>
<protein>
    <recommendedName>
        <fullName evidence="3">Gas vesicle protein</fullName>
    </recommendedName>
</protein>
<evidence type="ECO:0000313" key="1">
    <source>
        <dbReference type="EMBL" id="GAA4253591.1"/>
    </source>
</evidence>
<gene>
    <name evidence="1" type="ORF">GCM10022255_055000</name>
</gene>